<protein>
    <submittedName>
        <fullName evidence="2">Uncharacterized protein</fullName>
    </submittedName>
</protein>
<dbReference type="Proteomes" id="UP001155241">
    <property type="component" value="Unassembled WGS sequence"/>
</dbReference>
<feature type="compositionally biased region" description="Basic and acidic residues" evidence="1">
    <location>
        <begin position="124"/>
        <end position="144"/>
    </location>
</feature>
<comment type="caution">
    <text evidence="2">The sequence shown here is derived from an EMBL/GenBank/DDBJ whole genome shotgun (WGS) entry which is preliminary data.</text>
</comment>
<evidence type="ECO:0000256" key="1">
    <source>
        <dbReference type="SAM" id="MobiDB-lite"/>
    </source>
</evidence>
<feature type="compositionally biased region" description="Basic and acidic residues" evidence="1">
    <location>
        <begin position="152"/>
        <end position="172"/>
    </location>
</feature>
<dbReference type="AlphaFoldDB" id="A0A9X2JFA1"/>
<dbReference type="RefSeq" id="WP_252851192.1">
    <property type="nucleotide sequence ID" value="NZ_JAMXLR010000017.1"/>
</dbReference>
<organism evidence="2 3">
    <name type="scientific">Aeoliella straminimaris</name>
    <dbReference type="NCBI Taxonomy" id="2954799"/>
    <lineage>
        <taxon>Bacteria</taxon>
        <taxon>Pseudomonadati</taxon>
        <taxon>Planctomycetota</taxon>
        <taxon>Planctomycetia</taxon>
        <taxon>Pirellulales</taxon>
        <taxon>Lacipirellulaceae</taxon>
        <taxon>Aeoliella</taxon>
    </lineage>
</organism>
<gene>
    <name evidence="2" type="ORF">NG895_04170</name>
</gene>
<accession>A0A9X2JFA1</accession>
<feature type="region of interest" description="Disordered" evidence="1">
    <location>
        <begin position="124"/>
        <end position="172"/>
    </location>
</feature>
<reference evidence="2" key="1">
    <citation type="submission" date="2022-06" db="EMBL/GenBank/DDBJ databases">
        <title>Aeoliella straminimaris, a novel planctomycete from sediments.</title>
        <authorList>
            <person name="Vitorino I.R."/>
            <person name="Lage O.M."/>
        </authorList>
    </citation>
    <scope>NUCLEOTIDE SEQUENCE</scope>
    <source>
        <strain evidence="2">ICT_H6.2</strain>
    </source>
</reference>
<evidence type="ECO:0000313" key="2">
    <source>
        <dbReference type="EMBL" id="MCO6043092.1"/>
    </source>
</evidence>
<keyword evidence="3" id="KW-1185">Reference proteome</keyword>
<evidence type="ECO:0000313" key="3">
    <source>
        <dbReference type="Proteomes" id="UP001155241"/>
    </source>
</evidence>
<sequence length="172" mass="20499">MSEELKALCKDAGADYEVVRKRVSRGWLVEKALSEPVRPRKPNNEENIKKLYEQMLDKFWWEIKDDRDWLHARPTYSTFRRRLVEENMTPEEAILCPSMQGKHFAGKRLEKLEEFEGGKFLPVENHRHQISSERAKEVSRESRQKANARRRALADPDPEVRRAAEERRRKQE</sequence>
<proteinExistence type="predicted"/>
<name>A0A9X2JFA1_9BACT</name>
<dbReference type="EMBL" id="JAMXLR010000017">
    <property type="protein sequence ID" value="MCO6043092.1"/>
    <property type="molecule type" value="Genomic_DNA"/>
</dbReference>